<dbReference type="STRING" id="933084.A0A067QR84"/>
<name>A0A067QR84_9AGAM</name>
<organism evidence="2 3">
    <name type="scientific">Jaapia argillacea MUCL 33604</name>
    <dbReference type="NCBI Taxonomy" id="933084"/>
    <lineage>
        <taxon>Eukaryota</taxon>
        <taxon>Fungi</taxon>
        <taxon>Dikarya</taxon>
        <taxon>Basidiomycota</taxon>
        <taxon>Agaricomycotina</taxon>
        <taxon>Agaricomycetes</taxon>
        <taxon>Agaricomycetidae</taxon>
        <taxon>Jaapiales</taxon>
        <taxon>Jaapiaceae</taxon>
        <taxon>Jaapia</taxon>
    </lineage>
</organism>
<feature type="region of interest" description="Disordered" evidence="1">
    <location>
        <begin position="20"/>
        <end position="137"/>
    </location>
</feature>
<dbReference type="HOGENOM" id="CLU_043979_0_0_1"/>
<dbReference type="OrthoDB" id="2418900at2759"/>
<dbReference type="InParanoid" id="A0A067QR84"/>
<reference evidence="3" key="1">
    <citation type="journal article" date="2014" name="Proc. Natl. Acad. Sci. U.S.A.">
        <title>Extensive sampling of basidiomycete genomes demonstrates inadequacy of the white-rot/brown-rot paradigm for wood decay fungi.</title>
        <authorList>
            <person name="Riley R."/>
            <person name="Salamov A.A."/>
            <person name="Brown D.W."/>
            <person name="Nagy L.G."/>
            <person name="Floudas D."/>
            <person name="Held B.W."/>
            <person name="Levasseur A."/>
            <person name="Lombard V."/>
            <person name="Morin E."/>
            <person name="Otillar R."/>
            <person name="Lindquist E.A."/>
            <person name="Sun H."/>
            <person name="LaButti K.M."/>
            <person name="Schmutz J."/>
            <person name="Jabbour D."/>
            <person name="Luo H."/>
            <person name="Baker S.E."/>
            <person name="Pisabarro A.G."/>
            <person name="Walton J.D."/>
            <person name="Blanchette R.A."/>
            <person name="Henrissat B."/>
            <person name="Martin F."/>
            <person name="Cullen D."/>
            <person name="Hibbett D.S."/>
            <person name="Grigoriev I.V."/>
        </authorList>
    </citation>
    <scope>NUCLEOTIDE SEQUENCE [LARGE SCALE GENOMIC DNA]</scope>
    <source>
        <strain evidence="3">MUCL 33604</strain>
    </source>
</reference>
<evidence type="ECO:0000256" key="1">
    <source>
        <dbReference type="SAM" id="MobiDB-lite"/>
    </source>
</evidence>
<keyword evidence="3" id="KW-1185">Reference proteome</keyword>
<gene>
    <name evidence="2" type="ORF">JAAARDRAFT_188479</name>
</gene>
<sequence length="332" mass="37386">MRRESRLDFVLGLSSYHFAEQAGAPRDPPIGFSAENDAAPDKDEHEVSVLFKGDYFGSYGPGELPYSDDDDDDSDYWPEDSDLDSSGDSSDGEGKEDEHGWEPPPCEPSPGAGLREAMQEDEEAARPMNQQQHQTTEEHLRWKTFVVRFPRAAGTLVSSTRVTLMYDAYRSQLVGGEENIWALFASRIDWEIAHWAKLHGAGSTAFSELLAIEEIATLLGLSYKNSQELNAIIDKQLSSGRPQFQREEIVVGSEAFEVFFRDIIECIKALWGDPEFSPYLLAPECHFVDAEKKVQVYFDMNTGMWWWSTQEELEKIKPGATIIPVIISSDKT</sequence>
<dbReference type="AlphaFoldDB" id="A0A067QR84"/>
<dbReference type="Proteomes" id="UP000027265">
    <property type="component" value="Unassembled WGS sequence"/>
</dbReference>
<proteinExistence type="predicted"/>
<feature type="compositionally biased region" description="Basic and acidic residues" evidence="1">
    <location>
        <begin position="92"/>
        <end position="101"/>
    </location>
</feature>
<evidence type="ECO:0000313" key="2">
    <source>
        <dbReference type="EMBL" id="KDQ65236.1"/>
    </source>
</evidence>
<dbReference type="EMBL" id="KL197709">
    <property type="protein sequence ID" value="KDQ65236.1"/>
    <property type="molecule type" value="Genomic_DNA"/>
</dbReference>
<dbReference type="Pfam" id="PF18759">
    <property type="entry name" value="Plavaka"/>
    <property type="match status" value="1"/>
</dbReference>
<accession>A0A067QR84</accession>
<feature type="compositionally biased region" description="Acidic residues" evidence="1">
    <location>
        <begin position="66"/>
        <end position="91"/>
    </location>
</feature>
<protein>
    <submittedName>
        <fullName evidence="2">Uncharacterized protein</fullName>
    </submittedName>
</protein>
<evidence type="ECO:0000313" key="3">
    <source>
        <dbReference type="Proteomes" id="UP000027265"/>
    </source>
</evidence>
<dbReference type="InterPro" id="IPR041078">
    <property type="entry name" value="Plavaka"/>
</dbReference>